<dbReference type="EMBL" id="CAADIF010000005">
    <property type="protein sequence ID" value="VFR61201.1"/>
    <property type="molecule type" value="Genomic_DNA"/>
</dbReference>
<accession>A0A484SHC1</accession>
<feature type="region of interest" description="Disordered" evidence="1">
    <location>
        <begin position="1"/>
        <end position="20"/>
    </location>
</feature>
<name>A0A484SHC1_9ZZZZ</name>
<proteinExistence type="predicted"/>
<evidence type="ECO:0000313" key="3">
    <source>
        <dbReference type="EMBL" id="VFR61201.1"/>
    </source>
</evidence>
<evidence type="ECO:0000256" key="1">
    <source>
        <dbReference type="SAM" id="MobiDB-lite"/>
    </source>
</evidence>
<dbReference type="EMBL" id="CAADIA010000006">
    <property type="protein sequence ID" value="VFR32336.1"/>
    <property type="molecule type" value="Genomic_DNA"/>
</dbReference>
<evidence type="ECO:0000313" key="2">
    <source>
        <dbReference type="EMBL" id="VFR32336.1"/>
    </source>
</evidence>
<protein>
    <submittedName>
        <fullName evidence="3">Uncharacterized protein</fullName>
    </submittedName>
</protein>
<gene>
    <name evidence="2" type="ORF">ANK1_4140</name>
    <name evidence="3" type="ORF">ANK2_4141</name>
</gene>
<dbReference type="AlphaFoldDB" id="A0A484SHC1"/>
<sequence>MQHALESGIGGARQRDRGHGVDGQRAVAFAARCWYMQLFPIYLHMPISVKMNYSGR</sequence>
<organism evidence="3">
    <name type="scientific">plant metagenome</name>
    <dbReference type="NCBI Taxonomy" id="1297885"/>
    <lineage>
        <taxon>unclassified sequences</taxon>
        <taxon>metagenomes</taxon>
        <taxon>organismal metagenomes</taxon>
    </lineage>
</organism>
<reference evidence="3" key="1">
    <citation type="submission" date="2019-03" db="EMBL/GenBank/DDBJ databases">
        <authorList>
            <person name="Danneels B."/>
        </authorList>
    </citation>
    <scope>NUCLEOTIDE SEQUENCE</scope>
</reference>